<organism evidence="2 3">
    <name type="scientific">Tripterygium wilfordii</name>
    <name type="common">Thunder God vine</name>
    <dbReference type="NCBI Taxonomy" id="458696"/>
    <lineage>
        <taxon>Eukaryota</taxon>
        <taxon>Viridiplantae</taxon>
        <taxon>Streptophyta</taxon>
        <taxon>Embryophyta</taxon>
        <taxon>Tracheophyta</taxon>
        <taxon>Spermatophyta</taxon>
        <taxon>Magnoliopsida</taxon>
        <taxon>eudicotyledons</taxon>
        <taxon>Gunneridae</taxon>
        <taxon>Pentapetalae</taxon>
        <taxon>rosids</taxon>
        <taxon>fabids</taxon>
        <taxon>Celastrales</taxon>
        <taxon>Celastraceae</taxon>
        <taxon>Tripterygium</taxon>
    </lineage>
</organism>
<feature type="region of interest" description="Disordered" evidence="1">
    <location>
        <begin position="141"/>
        <end position="183"/>
    </location>
</feature>
<gene>
    <name evidence="2" type="ORF">HS088_TW15G00110</name>
</gene>
<evidence type="ECO:0000313" key="2">
    <source>
        <dbReference type="EMBL" id="KAF5734618.1"/>
    </source>
</evidence>
<keyword evidence="3" id="KW-1185">Reference proteome</keyword>
<sequence>MEYLAEIHFNQPVQMWAFWRVQIEAVFALANTASEAIPHAVAMVRSAEKKSPREAVEFVLQLLRLKLLGKVVFHMVHSFSQMVGLLFEYTFHLVKAKMCHLMGLQKESAVRPMSEEGGHREIEHAASSYVSVDAPRRNSAEAMSISNQNPEEVNSCPDHGSRRTASIGSAKVPSEGENSGKDLQCTADSSKVLAHGSSPGIMQDNNIDNGAQKYASLQKLSVPGHEFDGGSSVMISPPRHGKEKEKKKGKEKKRKRESHKHLDDPEYLERKRLKKDRKQKEKEMVKRLGGDMEASQSQLEKKREEASIKAATVQLKPNEASGSDVVITKVERSEPSEGSPAPPKFRIKIKMRSKP</sequence>
<feature type="compositionally biased region" description="Basic and acidic residues" evidence="1">
    <location>
        <begin position="260"/>
        <end position="270"/>
    </location>
</feature>
<feature type="region of interest" description="Disordered" evidence="1">
    <location>
        <begin position="330"/>
        <end position="355"/>
    </location>
</feature>
<accession>A0A7J7CKP5</accession>
<dbReference type="Proteomes" id="UP000593562">
    <property type="component" value="Unassembled WGS sequence"/>
</dbReference>
<comment type="caution">
    <text evidence="2">The sequence shown here is derived from an EMBL/GenBank/DDBJ whole genome shotgun (WGS) entry which is preliminary data.</text>
</comment>
<feature type="compositionally biased region" description="Basic residues" evidence="1">
    <location>
        <begin position="249"/>
        <end position="259"/>
    </location>
</feature>
<dbReference type="EMBL" id="JAAARO010000015">
    <property type="protein sequence ID" value="KAF5734618.1"/>
    <property type="molecule type" value="Genomic_DNA"/>
</dbReference>
<evidence type="ECO:0000313" key="3">
    <source>
        <dbReference type="Proteomes" id="UP000593562"/>
    </source>
</evidence>
<feature type="compositionally biased region" description="Basic residues" evidence="1">
    <location>
        <begin position="345"/>
        <end position="355"/>
    </location>
</feature>
<feature type="compositionally biased region" description="Basic and acidic residues" evidence="1">
    <location>
        <begin position="278"/>
        <end position="290"/>
    </location>
</feature>
<evidence type="ECO:0000256" key="1">
    <source>
        <dbReference type="SAM" id="MobiDB-lite"/>
    </source>
</evidence>
<proteinExistence type="predicted"/>
<evidence type="ECO:0008006" key="4">
    <source>
        <dbReference type="Google" id="ProtNLM"/>
    </source>
</evidence>
<reference evidence="2 3" key="1">
    <citation type="journal article" date="2020" name="Nat. Commun.">
        <title>Genome of Tripterygium wilfordii and identification of cytochrome P450 involved in triptolide biosynthesis.</title>
        <authorList>
            <person name="Tu L."/>
            <person name="Su P."/>
            <person name="Zhang Z."/>
            <person name="Gao L."/>
            <person name="Wang J."/>
            <person name="Hu T."/>
            <person name="Zhou J."/>
            <person name="Zhang Y."/>
            <person name="Zhao Y."/>
            <person name="Liu Y."/>
            <person name="Song Y."/>
            <person name="Tong Y."/>
            <person name="Lu Y."/>
            <person name="Yang J."/>
            <person name="Xu C."/>
            <person name="Jia M."/>
            <person name="Peters R.J."/>
            <person name="Huang L."/>
            <person name="Gao W."/>
        </authorList>
    </citation>
    <scope>NUCLEOTIDE SEQUENCE [LARGE SCALE GENOMIC DNA]</scope>
    <source>
        <strain evidence="3">cv. XIE 37</strain>
        <tissue evidence="2">Leaf</tissue>
    </source>
</reference>
<dbReference type="InParanoid" id="A0A7J7CKP5"/>
<dbReference type="AlphaFoldDB" id="A0A7J7CKP5"/>
<name>A0A7J7CKP5_TRIWF</name>
<feature type="region of interest" description="Disordered" evidence="1">
    <location>
        <begin position="222"/>
        <end position="305"/>
    </location>
</feature>
<protein>
    <recommendedName>
        <fullName evidence="4">Transcription initiation factor TFIID subunit 2</fullName>
    </recommendedName>
</protein>